<keyword evidence="1" id="KW-0472">Membrane</keyword>
<keyword evidence="1" id="KW-1133">Transmembrane helix</keyword>
<name>M1AZY3_SOLTU</name>
<dbReference type="AlphaFoldDB" id="M1AZY3"/>
<keyword evidence="1" id="KW-0812">Transmembrane</keyword>
<reference evidence="2" key="2">
    <citation type="submission" date="2015-06" db="UniProtKB">
        <authorList>
            <consortium name="EnsemblPlants"/>
        </authorList>
    </citation>
    <scope>IDENTIFICATION</scope>
    <source>
        <strain evidence="2">DM1-3 516 R44</strain>
    </source>
</reference>
<dbReference type="Proteomes" id="UP000011115">
    <property type="component" value="Unassembled WGS sequence"/>
</dbReference>
<dbReference type="EnsemblPlants" id="PGSC0003DMT400033944">
    <property type="protein sequence ID" value="PGSC0003DMT400033944"/>
    <property type="gene ID" value="PGSC0003DMG400013045"/>
</dbReference>
<dbReference type="Gramene" id="PGSC0003DMT400033944">
    <property type="protein sequence ID" value="PGSC0003DMT400033944"/>
    <property type="gene ID" value="PGSC0003DMG400013045"/>
</dbReference>
<evidence type="ECO:0000313" key="2">
    <source>
        <dbReference type="EnsemblPlants" id="PGSC0003DMT400033944"/>
    </source>
</evidence>
<feature type="transmembrane region" description="Helical" evidence="1">
    <location>
        <begin position="29"/>
        <end position="46"/>
    </location>
</feature>
<dbReference type="HOGENOM" id="CLU_2675924_0_0_1"/>
<sequence>MKRELWPLSGSAATTALKLKLFKSNFSDFQPFGMLSLLLIFIIWDFKSRTSIFQPFGGCCYCCKLDLLKSKNSHF</sequence>
<evidence type="ECO:0000256" key="1">
    <source>
        <dbReference type="SAM" id="Phobius"/>
    </source>
</evidence>
<keyword evidence="3" id="KW-1185">Reference proteome</keyword>
<reference evidence="3" key="1">
    <citation type="journal article" date="2011" name="Nature">
        <title>Genome sequence and analysis of the tuber crop potato.</title>
        <authorList>
            <consortium name="The Potato Genome Sequencing Consortium"/>
        </authorList>
    </citation>
    <scope>NUCLEOTIDE SEQUENCE [LARGE SCALE GENOMIC DNA]</scope>
    <source>
        <strain evidence="3">cv. DM1-3 516 R44</strain>
    </source>
</reference>
<protein>
    <submittedName>
        <fullName evidence="2">Uncharacterized protein</fullName>
    </submittedName>
</protein>
<dbReference type="PaxDb" id="4113-PGSC0003DMT400033944"/>
<dbReference type="InParanoid" id="M1AZY3"/>
<evidence type="ECO:0000313" key="3">
    <source>
        <dbReference type="Proteomes" id="UP000011115"/>
    </source>
</evidence>
<accession>M1AZY3</accession>
<proteinExistence type="predicted"/>
<organism evidence="2 3">
    <name type="scientific">Solanum tuberosum</name>
    <name type="common">Potato</name>
    <dbReference type="NCBI Taxonomy" id="4113"/>
    <lineage>
        <taxon>Eukaryota</taxon>
        <taxon>Viridiplantae</taxon>
        <taxon>Streptophyta</taxon>
        <taxon>Embryophyta</taxon>
        <taxon>Tracheophyta</taxon>
        <taxon>Spermatophyta</taxon>
        <taxon>Magnoliopsida</taxon>
        <taxon>eudicotyledons</taxon>
        <taxon>Gunneridae</taxon>
        <taxon>Pentapetalae</taxon>
        <taxon>asterids</taxon>
        <taxon>lamiids</taxon>
        <taxon>Solanales</taxon>
        <taxon>Solanaceae</taxon>
        <taxon>Solanoideae</taxon>
        <taxon>Solaneae</taxon>
        <taxon>Solanum</taxon>
    </lineage>
</organism>